<evidence type="ECO:0000313" key="2">
    <source>
        <dbReference type="Proteomes" id="UP000184388"/>
    </source>
</evidence>
<comment type="caution">
    <text evidence="1">The sequence shown here is derived from an EMBL/GenBank/DDBJ whole genome shotgun (WGS) entry which is preliminary data.</text>
</comment>
<organism evidence="1 2">
    <name type="scientific">Streptomyces yunnanensis</name>
    <dbReference type="NCBI Taxonomy" id="156453"/>
    <lineage>
        <taxon>Bacteria</taxon>
        <taxon>Bacillati</taxon>
        <taxon>Actinomycetota</taxon>
        <taxon>Actinomycetes</taxon>
        <taxon>Kitasatosporales</taxon>
        <taxon>Streptomycetaceae</taxon>
        <taxon>Streptomyces</taxon>
    </lineage>
</organism>
<accession>A0A9X8N9K3</accession>
<sequence length="50" mass="5477">MSVVHERSALDRPVSLFVHAQRLSRLHLDVDFASLRDDGLPASDGYGQAA</sequence>
<name>A0A9X8N9K3_9ACTN</name>
<dbReference type="Proteomes" id="UP000184388">
    <property type="component" value="Unassembled WGS sequence"/>
</dbReference>
<reference evidence="2" key="1">
    <citation type="submission" date="2016-11" db="EMBL/GenBank/DDBJ databases">
        <authorList>
            <person name="Jaros S."/>
            <person name="Januszkiewicz K."/>
            <person name="Wedrychowicz H."/>
        </authorList>
    </citation>
    <scope>NUCLEOTIDE SEQUENCE [LARGE SCALE GENOMIC DNA]</scope>
    <source>
        <strain evidence="2">CGMCC 4.3555</strain>
    </source>
</reference>
<gene>
    <name evidence="1" type="ORF">SAMN05216268_14116</name>
</gene>
<protein>
    <submittedName>
        <fullName evidence="1">Uncharacterized protein</fullName>
    </submittedName>
</protein>
<dbReference type="AlphaFoldDB" id="A0A9X8N9K3"/>
<proteinExistence type="predicted"/>
<dbReference type="EMBL" id="FRBK01000041">
    <property type="protein sequence ID" value="SHN33945.1"/>
    <property type="molecule type" value="Genomic_DNA"/>
</dbReference>
<evidence type="ECO:0000313" key="1">
    <source>
        <dbReference type="EMBL" id="SHN33945.1"/>
    </source>
</evidence>
<dbReference type="RefSeq" id="WP_167390920.1">
    <property type="nucleotide sequence ID" value="NZ_FRBK01000041.1"/>
</dbReference>